<sequence length="41" mass="4599">MQRLRRPPLKFLPFRCIGRLIGSCLLPSATGRDGRGLNMEA</sequence>
<reference evidence="1 2" key="1">
    <citation type="submission" date="2019-03" db="EMBL/GenBank/DDBJ databases">
        <title>Genomic Encyclopedia of Type Strains, Phase IV (KMG-V): Genome sequencing to study the core and pangenomes of soil and plant-associated prokaryotes.</title>
        <authorList>
            <person name="Whitman W."/>
        </authorList>
    </citation>
    <scope>NUCLEOTIDE SEQUENCE [LARGE SCALE GENOMIC DNA]</scope>
    <source>
        <strain evidence="1 2">IE4868</strain>
    </source>
</reference>
<evidence type="ECO:0000313" key="1">
    <source>
        <dbReference type="EMBL" id="TCU34734.1"/>
    </source>
</evidence>
<dbReference type="Proteomes" id="UP000295507">
    <property type="component" value="Unassembled WGS sequence"/>
</dbReference>
<comment type="caution">
    <text evidence="1">The sequence shown here is derived from an EMBL/GenBank/DDBJ whole genome shotgun (WGS) entry which is preliminary data.</text>
</comment>
<dbReference type="EMBL" id="SMBK01000011">
    <property type="protein sequence ID" value="TCU34734.1"/>
    <property type="molecule type" value="Genomic_DNA"/>
</dbReference>
<proteinExistence type="predicted"/>
<dbReference type="AlphaFoldDB" id="A0A4R3RJ20"/>
<accession>A0A4R3RJ20</accession>
<name>A0A4R3RJ20_9HYPH</name>
<organism evidence="1 2">
    <name type="scientific">Rhizobium azibense</name>
    <dbReference type="NCBI Taxonomy" id="1136135"/>
    <lineage>
        <taxon>Bacteria</taxon>
        <taxon>Pseudomonadati</taxon>
        <taxon>Pseudomonadota</taxon>
        <taxon>Alphaproteobacteria</taxon>
        <taxon>Hyphomicrobiales</taxon>
        <taxon>Rhizobiaceae</taxon>
        <taxon>Rhizobium/Agrobacterium group</taxon>
        <taxon>Rhizobium</taxon>
    </lineage>
</organism>
<gene>
    <name evidence="1" type="ORF">EV129_11143</name>
</gene>
<protein>
    <submittedName>
        <fullName evidence="1">Uncharacterized protein</fullName>
    </submittedName>
</protein>
<evidence type="ECO:0000313" key="2">
    <source>
        <dbReference type="Proteomes" id="UP000295507"/>
    </source>
</evidence>